<evidence type="ECO:0008006" key="4">
    <source>
        <dbReference type="Google" id="ProtNLM"/>
    </source>
</evidence>
<dbReference type="RefSeq" id="WP_115841715.1">
    <property type="nucleotide sequence ID" value="NZ_CP183976.1"/>
</dbReference>
<keyword evidence="3" id="KW-1185">Reference proteome</keyword>
<sequence>MLELLNITAFGAFHTVIAIVGVIAGFVALIAHREIRITSRSGALFFWFTIGAAVTGLFIFRRGGFGAPHVLSVLTLLVLALGWFAERRRGFGRLSVYVAALFNLTALFFHFIPAFVESLTRLPLGAPYAAGPEDPRLFGPIGTAFVLYLFAAIWQTLRIRGAARRAPSPGAGLA</sequence>
<accession>A0A3D8VFY3</accession>
<feature type="transmembrane region" description="Helical" evidence="1">
    <location>
        <begin position="66"/>
        <end position="84"/>
    </location>
</feature>
<dbReference type="AlphaFoldDB" id="A0A3D8VFY3"/>
<organism evidence="2 3">
    <name type="scientific">Lysobacter soli</name>
    <dbReference type="NCBI Taxonomy" id="453783"/>
    <lineage>
        <taxon>Bacteria</taxon>
        <taxon>Pseudomonadati</taxon>
        <taxon>Pseudomonadota</taxon>
        <taxon>Gammaproteobacteria</taxon>
        <taxon>Lysobacterales</taxon>
        <taxon>Lysobacteraceae</taxon>
        <taxon>Lysobacter</taxon>
    </lineage>
</organism>
<comment type="caution">
    <text evidence="2">The sequence shown here is derived from an EMBL/GenBank/DDBJ whole genome shotgun (WGS) entry which is preliminary data.</text>
</comment>
<dbReference type="EMBL" id="QTJR01000003">
    <property type="protein sequence ID" value="RDY68290.1"/>
    <property type="molecule type" value="Genomic_DNA"/>
</dbReference>
<keyword evidence="1" id="KW-0472">Membrane</keyword>
<dbReference type="Proteomes" id="UP000256829">
    <property type="component" value="Unassembled WGS sequence"/>
</dbReference>
<keyword evidence="1" id="KW-1133">Transmembrane helix</keyword>
<keyword evidence="1" id="KW-0812">Transmembrane</keyword>
<name>A0A3D8VFY3_9GAMM</name>
<feature type="transmembrane region" description="Helical" evidence="1">
    <location>
        <begin position="136"/>
        <end position="157"/>
    </location>
</feature>
<feature type="transmembrane region" description="Helical" evidence="1">
    <location>
        <begin position="12"/>
        <end position="31"/>
    </location>
</feature>
<gene>
    <name evidence="2" type="ORF">DX912_06735</name>
</gene>
<proteinExistence type="predicted"/>
<protein>
    <recommendedName>
        <fullName evidence="4">DUF2306 domain-containing protein</fullName>
    </recommendedName>
</protein>
<feature type="transmembrane region" description="Helical" evidence="1">
    <location>
        <begin position="96"/>
        <end position="116"/>
    </location>
</feature>
<feature type="transmembrane region" description="Helical" evidence="1">
    <location>
        <begin position="43"/>
        <end position="60"/>
    </location>
</feature>
<evidence type="ECO:0000256" key="1">
    <source>
        <dbReference type="SAM" id="Phobius"/>
    </source>
</evidence>
<evidence type="ECO:0000313" key="3">
    <source>
        <dbReference type="Proteomes" id="UP000256829"/>
    </source>
</evidence>
<evidence type="ECO:0000313" key="2">
    <source>
        <dbReference type="EMBL" id="RDY68290.1"/>
    </source>
</evidence>
<reference evidence="2 3" key="1">
    <citation type="submission" date="2018-08" db="EMBL/GenBank/DDBJ databases">
        <title>Lysobacter soli KCTC 22011, whole genome shotgun sequence.</title>
        <authorList>
            <person name="Zhang X."/>
            <person name="Feng G."/>
            <person name="Zhu H."/>
        </authorList>
    </citation>
    <scope>NUCLEOTIDE SEQUENCE [LARGE SCALE GENOMIC DNA]</scope>
    <source>
        <strain evidence="2 3">KCTC 22011</strain>
    </source>
</reference>